<feature type="transmembrane region" description="Helical" evidence="3">
    <location>
        <begin position="309"/>
        <end position="331"/>
    </location>
</feature>
<dbReference type="RefSeq" id="WP_121594014.1">
    <property type="nucleotide sequence ID" value="NZ_RCHD01000003.1"/>
</dbReference>
<evidence type="ECO:0000313" key="5">
    <source>
        <dbReference type="Proteomes" id="UP000267166"/>
    </source>
</evidence>
<dbReference type="PANTHER" id="PTHR44227">
    <property type="match status" value="1"/>
</dbReference>
<dbReference type="Proteomes" id="UP000267166">
    <property type="component" value="Unassembled WGS sequence"/>
</dbReference>
<keyword evidence="3" id="KW-0812">Transmembrane</keyword>
<accession>A0A498D322</accession>
<evidence type="ECO:0000313" key="4">
    <source>
        <dbReference type="EMBL" id="RLL38305.1"/>
    </source>
</evidence>
<feature type="transmembrane region" description="Helical" evidence="3">
    <location>
        <begin position="7"/>
        <end position="25"/>
    </location>
</feature>
<keyword evidence="1" id="KW-0677">Repeat</keyword>
<name>A0A498D322_9GAMM</name>
<keyword evidence="3" id="KW-1133">Transmembrane helix</keyword>
<gene>
    <name evidence="4" type="ORF">D9K80_02425</name>
</gene>
<feature type="transmembrane region" description="Helical" evidence="3">
    <location>
        <begin position="337"/>
        <end position="355"/>
    </location>
</feature>
<keyword evidence="2" id="KW-0802">TPR repeat</keyword>
<sequence length="649" mass="75699">MKTIKHPLIWLIIILIFTCIIYVPGLSGDYVFDDSANILENQKLLLEEFTFEQLSRAWNSGDAGPLGRPISMISFALNYYFVGSFEPYYFKITNLCIHLFNGIILYFVTFKIFSWLILNKKEEKNIKLMALAVCLIWLIHPLNLTSILYVVQRMTSLSTLFGLLALLVYCHMREINFKLRENFFYIIFIIIFLVFSVLSKESGLLFIGLIFLTELCIYKCKDTRKEPIYIANIKLINLLFGLSALLIIIFLYIAVHFINLPTTNRNFTIVERLYTESRIIFYYLKMFFAPLLSDLSLYHDDFEISQSIFNPISTFYSILIIIIISLIGLITYNKYPLFLFAWGWFVISHLMESTFISLELIHEHRNYFATIGFILVGVYCIFQIENKKIKPFFFIFLVLYSANLAFTTWQRSIIWSNLVDQAAYEVEMHPRSDRANYQMARMYMKLMINQPQDAVMYADKAKDYLARARSSYMPENGAWFAEIQLRYHLKEKVDIVLINELVDNLKNRPFYNSNLSFIYQFSKCQINGFCEMEHNLAVKILAAGLDNPYVSKNLRSELYKVLGQYFVEVAGDFVKGEEFLLLALSNNNDVGGNLLISQIYRLDSKFSLAKKHLEIAKTLDTNGAWKNEIAIEKRNINKILFSKGMSVED</sequence>
<feature type="transmembrane region" description="Helical" evidence="3">
    <location>
        <begin position="391"/>
        <end position="409"/>
    </location>
</feature>
<feature type="transmembrane region" description="Helical" evidence="3">
    <location>
        <begin position="279"/>
        <end position="297"/>
    </location>
</feature>
<proteinExistence type="predicted"/>
<dbReference type="InterPro" id="IPR052346">
    <property type="entry name" value="O-mannosyl-transferase_TMTC"/>
</dbReference>
<dbReference type="PANTHER" id="PTHR44227:SF3">
    <property type="entry name" value="PROTEIN O-MANNOSYL-TRANSFERASE TMTC4"/>
    <property type="match status" value="1"/>
</dbReference>
<dbReference type="AlphaFoldDB" id="A0A498D322"/>
<feature type="transmembrane region" description="Helical" evidence="3">
    <location>
        <begin position="233"/>
        <end position="259"/>
    </location>
</feature>
<dbReference type="EMBL" id="RCHD01000003">
    <property type="protein sequence ID" value="RLL38305.1"/>
    <property type="molecule type" value="Genomic_DNA"/>
</dbReference>
<feature type="transmembrane region" description="Helical" evidence="3">
    <location>
        <begin position="182"/>
        <end position="198"/>
    </location>
</feature>
<feature type="transmembrane region" description="Helical" evidence="3">
    <location>
        <begin position="367"/>
        <end position="385"/>
    </location>
</feature>
<reference evidence="4 5" key="1">
    <citation type="submission" date="2018-09" db="EMBL/GenBank/DDBJ databases">
        <title>The draft genome of Acinetobacter sp. strains.</title>
        <authorList>
            <person name="Qin J."/>
            <person name="Feng Y."/>
            <person name="Zong Z."/>
        </authorList>
    </citation>
    <scope>NUCLEOTIDE SEQUENCE [LARGE SCALE GENOMIC DNA]</scope>
    <source>
        <strain evidence="4 5">WCHAc060003</strain>
    </source>
</reference>
<feature type="transmembrane region" description="Helical" evidence="3">
    <location>
        <begin position="88"/>
        <end position="108"/>
    </location>
</feature>
<keyword evidence="3" id="KW-0472">Membrane</keyword>
<organism evidence="4 5">
    <name type="scientific">Acinetobacter cumulans</name>
    <dbReference type="NCBI Taxonomy" id="2136182"/>
    <lineage>
        <taxon>Bacteria</taxon>
        <taxon>Pseudomonadati</taxon>
        <taxon>Pseudomonadota</taxon>
        <taxon>Gammaproteobacteria</taxon>
        <taxon>Moraxellales</taxon>
        <taxon>Moraxellaceae</taxon>
        <taxon>Acinetobacter</taxon>
    </lineage>
</organism>
<evidence type="ECO:0000256" key="3">
    <source>
        <dbReference type="SAM" id="Phobius"/>
    </source>
</evidence>
<evidence type="ECO:0000256" key="2">
    <source>
        <dbReference type="ARBA" id="ARBA00022803"/>
    </source>
</evidence>
<feature type="transmembrane region" description="Helical" evidence="3">
    <location>
        <begin position="128"/>
        <end position="148"/>
    </location>
</feature>
<comment type="caution">
    <text evidence="4">The sequence shown here is derived from an EMBL/GenBank/DDBJ whole genome shotgun (WGS) entry which is preliminary data.</text>
</comment>
<protein>
    <recommendedName>
        <fullName evidence="6">Tetratricopeptide repeat protein</fullName>
    </recommendedName>
</protein>
<evidence type="ECO:0008006" key="6">
    <source>
        <dbReference type="Google" id="ProtNLM"/>
    </source>
</evidence>
<evidence type="ECO:0000256" key="1">
    <source>
        <dbReference type="ARBA" id="ARBA00022737"/>
    </source>
</evidence>